<gene>
    <name evidence="9" type="ORF">ACFSBJ_07770</name>
</gene>
<dbReference type="InterPro" id="IPR036890">
    <property type="entry name" value="HATPase_C_sf"/>
</dbReference>
<keyword evidence="7" id="KW-1133">Transmembrane helix</keyword>
<dbReference type="PANTHER" id="PTHR44936">
    <property type="entry name" value="SENSOR PROTEIN CREC"/>
    <property type="match status" value="1"/>
</dbReference>
<keyword evidence="10" id="KW-1185">Reference proteome</keyword>
<feature type="domain" description="Histidine kinase" evidence="8">
    <location>
        <begin position="173"/>
        <end position="376"/>
    </location>
</feature>
<evidence type="ECO:0000313" key="10">
    <source>
        <dbReference type="Proteomes" id="UP001597075"/>
    </source>
</evidence>
<dbReference type="PANTHER" id="PTHR44936:SF10">
    <property type="entry name" value="SENSOR PROTEIN RSTB"/>
    <property type="match status" value="1"/>
</dbReference>
<dbReference type="PROSITE" id="PS50109">
    <property type="entry name" value="HIS_KIN"/>
    <property type="match status" value="1"/>
</dbReference>
<dbReference type="Pfam" id="PF02518">
    <property type="entry name" value="HATPase_c"/>
    <property type="match status" value="1"/>
</dbReference>
<dbReference type="InterPro" id="IPR050980">
    <property type="entry name" value="2C_sensor_his_kinase"/>
</dbReference>
<dbReference type="InterPro" id="IPR004358">
    <property type="entry name" value="Sig_transdc_His_kin-like_C"/>
</dbReference>
<evidence type="ECO:0000256" key="1">
    <source>
        <dbReference type="ARBA" id="ARBA00000085"/>
    </source>
</evidence>
<dbReference type="AlphaFoldDB" id="A0ABD6D015"/>
<sequence length="397" mass="41614">MTGVLARIDQALVRLFGPGPAGGGRQRERLARIASCAVVSLTGVALFVPNLAPFLVGSQPAVGIGLAVLGSLVCLGLVAAGVLLYRSDFSTPNAVRIAVWNFLGFVVLGVVLLAHGAYRGALGTVTPADALAAGNVLAISAAAHVIIGVHDARRVRAEQLAHEREKFAVLSRVLRHNLRNDATVLMGQSERLATELPDGSLAETAELLYGRARSVGDLADKTKAMVEALDRRSTPNVRLNVHDVATNAVDDVSADDGAEIAVDVPRNLWVWADDSIERALTELVENAVEHGGSEIHVSADAPDDETVRIDVADDGPGVPEDERIVISGDEEITQLKHGSGLGLWVARSVAEAADGDLCFDTDGERTVVRLAHDRADAPATVEMVSDDAVSAAQSPAT</sequence>
<dbReference type="SMART" id="SM00387">
    <property type="entry name" value="HATPase_c"/>
    <property type="match status" value="1"/>
</dbReference>
<evidence type="ECO:0000256" key="3">
    <source>
        <dbReference type="ARBA" id="ARBA00022679"/>
    </source>
</evidence>
<evidence type="ECO:0000313" key="9">
    <source>
        <dbReference type="EMBL" id="MFD1633629.1"/>
    </source>
</evidence>
<evidence type="ECO:0000259" key="8">
    <source>
        <dbReference type="PROSITE" id="PS50109"/>
    </source>
</evidence>
<dbReference type="GO" id="GO:0004673">
    <property type="term" value="F:protein histidine kinase activity"/>
    <property type="evidence" value="ECO:0007669"/>
    <property type="project" value="UniProtKB-EC"/>
</dbReference>
<evidence type="ECO:0000256" key="6">
    <source>
        <dbReference type="ARBA" id="ARBA00022840"/>
    </source>
</evidence>
<dbReference type="InterPro" id="IPR003594">
    <property type="entry name" value="HATPase_dom"/>
</dbReference>
<evidence type="ECO:0000256" key="5">
    <source>
        <dbReference type="ARBA" id="ARBA00022777"/>
    </source>
</evidence>
<keyword evidence="5 9" id="KW-0418">Kinase</keyword>
<protein>
    <recommendedName>
        <fullName evidence="2">histidine kinase</fullName>
        <ecNumber evidence="2">2.7.13.3</ecNumber>
    </recommendedName>
</protein>
<dbReference type="Gene3D" id="3.30.565.10">
    <property type="entry name" value="Histidine kinase-like ATPase, C-terminal domain"/>
    <property type="match status" value="1"/>
</dbReference>
<keyword evidence="7" id="KW-0472">Membrane</keyword>
<dbReference type="RefSeq" id="WP_256405494.1">
    <property type="nucleotide sequence ID" value="NZ_CP187151.1"/>
</dbReference>
<feature type="transmembrane region" description="Helical" evidence="7">
    <location>
        <begin position="33"/>
        <end position="56"/>
    </location>
</feature>
<comment type="caution">
    <text evidence="9">The sequence shown here is derived from an EMBL/GenBank/DDBJ whole genome shotgun (WGS) entry which is preliminary data.</text>
</comment>
<proteinExistence type="predicted"/>
<comment type="catalytic activity">
    <reaction evidence="1">
        <text>ATP + protein L-histidine = ADP + protein N-phospho-L-histidine.</text>
        <dbReference type="EC" id="2.7.13.3"/>
    </reaction>
</comment>
<evidence type="ECO:0000256" key="2">
    <source>
        <dbReference type="ARBA" id="ARBA00012438"/>
    </source>
</evidence>
<dbReference type="PRINTS" id="PR00344">
    <property type="entry name" value="BCTRLSENSOR"/>
</dbReference>
<keyword evidence="4" id="KW-0547">Nucleotide-binding</keyword>
<feature type="transmembrane region" description="Helical" evidence="7">
    <location>
        <begin position="62"/>
        <end position="85"/>
    </location>
</feature>
<keyword evidence="3" id="KW-0808">Transferase</keyword>
<dbReference type="InterPro" id="IPR005467">
    <property type="entry name" value="His_kinase_dom"/>
</dbReference>
<feature type="transmembrane region" description="Helical" evidence="7">
    <location>
        <begin position="130"/>
        <end position="149"/>
    </location>
</feature>
<keyword evidence="6" id="KW-0067">ATP-binding</keyword>
<evidence type="ECO:0000256" key="7">
    <source>
        <dbReference type="SAM" id="Phobius"/>
    </source>
</evidence>
<dbReference type="Proteomes" id="UP001597075">
    <property type="component" value="Unassembled WGS sequence"/>
</dbReference>
<accession>A0ABD6D015</accession>
<feature type="transmembrane region" description="Helical" evidence="7">
    <location>
        <begin position="97"/>
        <end position="118"/>
    </location>
</feature>
<reference evidence="9 10" key="1">
    <citation type="journal article" date="2019" name="Int. J. Syst. Evol. Microbiol.">
        <title>The Global Catalogue of Microorganisms (GCM) 10K type strain sequencing project: providing services to taxonomists for standard genome sequencing and annotation.</title>
        <authorList>
            <consortium name="The Broad Institute Genomics Platform"/>
            <consortium name="The Broad Institute Genome Sequencing Center for Infectious Disease"/>
            <person name="Wu L."/>
            <person name="Ma J."/>
        </authorList>
    </citation>
    <scope>NUCLEOTIDE SEQUENCE [LARGE SCALE GENOMIC DNA]</scope>
    <source>
        <strain evidence="9 10">CGMCC 1.10594</strain>
    </source>
</reference>
<keyword evidence="7" id="KW-0812">Transmembrane</keyword>
<dbReference type="EMBL" id="JBHUDL010000009">
    <property type="protein sequence ID" value="MFD1633629.1"/>
    <property type="molecule type" value="Genomic_DNA"/>
</dbReference>
<dbReference type="GO" id="GO:0005524">
    <property type="term" value="F:ATP binding"/>
    <property type="evidence" value="ECO:0007669"/>
    <property type="project" value="UniProtKB-KW"/>
</dbReference>
<name>A0ABD6D015_9EURY</name>
<evidence type="ECO:0000256" key="4">
    <source>
        <dbReference type="ARBA" id="ARBA00022741"/>
    </source>
</evidence>
<organism evidence="9 10">
    <name type="scientific">Haloplanus ruber</name>
    <dbReference type="NCBI Taxonomy" id="869892"/>
    <lineage>
        <taxon>Archaea</taxon>
        <taxon>Methanobacteriati</taxon>
        <taxon>Methanobacteriota</taxon>
        <taxon>Stenosarchaea group</taxon>
        <taxon>Halobacteria</taxon>
        <taxon>Halobacteriales</taxon>
        <taxon>Haloferacaceae</taxon>
        <taxon>Haloplanus</taxon>
    </lineage>
</organism>
<dbReference type="EC" id="2.7.13.3" evidence="2"/>
<dbReference type="SUPFAM" id="SSF55874">
    <property type="entry name" value="ATPase domain of HSP90 chaperone/DNA topoisomerase II/histidine kinase"/>
    <property type="match status" value="1"/>
</dbReference>